<dbReference type="EMBL" id="FOCP01000009">
    <property type="protein sequence ID" value="SEN16124.1"/>
    <property type="molecule type" value="Genomic_DNA"/>
</dbReference>
<sequence length="153" mass="17357">MGYAIAADGINWRRVESESDLQAGETFSESIPETPIDHYKLQAVRRISTDFFAEIKDGFVTTQTGIKMDCDIADIQRFKSAYDLAELKGQTEMPVIVDYDNVVHTDIPLTDALAMILELGDHYQTQYIKKQNLRAQIMDPLITTKPEIDAIVW</sequence>
<protein>
    <recommendedName>
        <fullName evidence="1">DUF4376 domain-containing protein</fullName>
    </recommendedName>
</protein>
<feature type="domain" description="DUF4376" evidence="1">
    <location>
        <begin position="42"/>
        <end position="151"/>
    </location>
</feature>
<reference evidence="2 3" key="1">
    <citation type="submission" date="2016-10" db="EMBL/GenBank/DDBJ databases">
        <authorList>
            <person name="de Groot N.N."/>
        </authorList>
    </citation>
    <scope>NUCLEOTIDE SEQUENCE [LARGE SCALE GENOMIC DNA]</scope>
    <source>
        <strain evidence="2 3">Nm22</strain>
    </source>
</reference>
<proteinExistence type="predicted"/>
<dbReference type="InterPro" id="IPR025484">
    <property type="entry name" value="DUF4376"/>
</dbReference>
<name>A0A1H8EAF5_9PROT</name>
<dbReference type="Pfam" id="PF14301">
    <property type="entry name" value="DUF4376"/>
    <property type="match status" value="1"/>
</dbReference>
<accession>A0A1H8EAF5</accession>
<organism evidence="2 3">
    <name type="scientific">Nitrosomonas marina</name>
    <dbReference type="NCBI Taxonomy" id="917"/>
    <lineage>
        <taxon>Bacteria</taxon>
        <taxon>Pseudomonadati</taxon>
        <taxon>Pseudomonadota</taxon>
        <taxon>Betaproteobacteria</taxon>
        <taxon>Nitrosomonadales</taxon>
        <taxon>Nitrosomonadaceae</taxon>
        <taxon>Nitrosomonas</taxon>
    </lineage>
</organism>
<evidence type="ECO:0000313" key="3">
    <source>
        <dbReference type="Proteomes" id="UP000199459"/>
    </source>
</evidence>
<gene>
    <name evidence="2" type="ORF">SAMN05216325_1092</name>
</gene>
<evidence type="ECO:0000259" key="1">
    <source>
        <dbReference type="Pfam" id="PF14301"/>
    </source>
</evidence>
<evidence type="ECO:0000313" key="2">
    <source>
        <dbReference type="EMBL" id="SEN16124.1"/>
    </source>
</evidence>
<dbReference type="RefSeq" id="WP_090630818.1">
    <property type="nucleotide sequence ID" value="NZ_FOCP01000009.1"/>
</dbReference>
<dbReference type="AlphaFoldDB" id="A0A1H8EAF5"/>
<dbReference type="Proteomes" id="UP000199459">
    <property type="component" value="Unassembled WGS sequence"/>
</dbReference>